<keyword evidence="1" id="KW-1003">Cell membrane</keyword>
<evidence type="ECO:0000313" key="6">
    <source>
        <dbReference type="EMBL" id="MBD2866421.1"/>
    </source>
</evidence>
<evidence type="ECO:0000256" key="2">
    <source>
        <dbReference type="ARBA" id="ARBA00022729"/>
    </source>
</evidence>
<dbReference type="InterPro" id="IPR006059">
    <property type="entry name" value="SBP"/>
</dbReference>
<comment type="caution">
    <text evidence="6">The sequence shown here is derived from an EMBL/GenBank/DDBJ whole genome shotgun (WGS) entry which is preliminary data.</text>
</comment>
<evidence type="ECO:0000256" key="4">
    <source>
        <dbReference type="ARBA" id="ARBA00023139"/>
    </source>
</evidence>
<evidence type="ECO:0000313" key="7">
    <source>
        <dbReference type="Proteomes" id="UP000639396"/>
    </source>
</evidence>
<dbReference type="PANTHER" id="PTHR43649">
    <property type="entry name" value="ARABINOSE-BINDING PROTEIN-RELATED"/>
    <property type="match status" value="1"/>
</dbReference>
<reference evidence="6" key="1">
    <citation type="submission" date="2020-09" db="EMBL/GenBank/DDBJ databases">
        <title>A novel bacterium of genus Paenibacillus, isolated from South China Sea.</title>
        <authorList>
            <person name="Huang H."/>
            <person name="Mo K."/>
            <person name="Hu Y."/>
        </authorList>
    </citation>
    <scope>NUCLEOTIDE SEQUENCE</scope>
    <source>
        <strain evidence="6">IB182363</strain>
    </source>
</reference>
<protein>
    <submittedName>
        <fullName evidence="6">Extracellular solute-binding protein</fullName>
    </submittedName>
</protein>
<evidence type="ECO:0000256" key="3">
    <source>
        <dbReference type="ARBA" id="ARBA00023136"/>
    </source>
</evidence>
<evidence type="ECO:0000256" key="1">
    <source>
        <dbReference type="ARBA" id="ARBA00022475"/>
    </source>
</evidence>
<keyword evidence="4" id="KW-0564">Palmitate</keyword>
<keyword evidence="3" id="KW-0472">Membrane</keyword>
<dbReference type="CDD" id="cd13580">
    <property type="entry name" value="PBP2_AlgQ_like_1"/>
    <property type="match status" value="1"/>
</dbReference>
<organism evidence="6 7">
    <name type="scientific">Paenibacillus oceani</name>
    <dbReference type="NCBI Taxonomy" id="2772510"/>
    <lineage>
        <taxon>Bacteria</taxon>
        <taxon>Bacillati</taxon>
        <taxon>Bacillota</taxon>
        <taxon>Bacilli</taxon>
        <taxon>Bacillales</taxon>
        <taxon>Paenibacillaceae</taxon>
        <taxon>Paenibacillus</taxon>
    </lineage>
</organism>
<dbReference type="InterPro" id="IPR050490">
    <property type="entry name" value="Bact_solute-bd_prot1"/>
</dbReference>
<keyword evidence="2" id="KW-0732">Signal</keyword>
<dbReference type="RefSeq" id="WP_190932035.1">
    <property type="nucleotide sequence ID" value="NZ_JACXJA010000058.1"/>
</dbReference>
<evidence type="ECO:0000256" key="5">
    <source>
        <dbReference type="ARBA" id="ARBA00023288"/>
    </source>
</evidence>
<keyword evidence="7" id="KW-1185">Reference proteome</keyword>
<dbReference type="Gene3D" id="3.40.190.10">
    <property type="entry name" value="Periplasmic binding protein-like II"/>
    <property type="match status" value="2"/>
</dbReference>
<accession>A0A927CHQ7</accession>
<dbReference type="EMBL" id="JACXJA010000058">
    <property type="protein sequence ID" value="MBD2866421.1"/>
    <property type="molecule type" value="Genomic_DNA"/>
</dbReference>
<dbReference type="Pfam" id="PF01547">
    <property type="entry name" value="SBP_bac_1"/>
    <property type="match status" value="1"/>
</dbReference>
<dbReference type="Proteomes" id="UP000639396">
    <property type="component" value="Unassembled WGS sequence"/>
</dbReference>
<name>A0A927CHQ7_9BACL</name>
<proteinExistence type="predicted"/>
<keyword evidence="5" id="KW-0449">Lipoprotein</keyword>
<sequence>MGNTTKRQRVLLAAAGTAAIAAGLSVWAVLSSAGEKTGIEKSQKKEISIVVTSLGTSFPPGMDENHNPYLDYIERNTKLNINVSLPPNESYHEKLNIVLSSTALPDMLYAVDDVWLSNKVQEHKLQPLDELIDQYGPDLKRKIPKEAWDQVTFNGMIYAVPSMNEVKGVELMYARKDWLDRLGLKPPRTLDEYYEVIRAFTFGDPDGNGVHDTIGLLLTEKLGRSAPFFGAFGTQLDSWLERDGKLVYSNTLPETKEALAFLRRLYAERLIDPEFPLNRTKTLEEKVASGKVGIFSAAWYDTRGPIDQNKQRDPKAEWIPLEYPTGPRGEKGTYSTSLVRGYSIVPAGSPNGADVIRLLNFIAGEGHSNLKLGFENEIWSMKDGKMVTNFPEHDKHKYRGIYSALVEVIEPELDKQRLDSLGEHFRLYENQKRVENNLIVNRFTGLPTPAMGKYMMKLSSMEEQFIKIVLGVASLDDFDQYVSRWRLEGGDEITREVNEWYRASLD</sequence>
<dbReference type="SUPFAM" id="SSF53850">
    <property type="entry name" value="Periplasmic binding protein-like II"/>
    <property type="match status" value="1"/>
</dbReference>
<dbReference type="PANTHER" id="PTHR43649:SF33">
    <property type="entry name" value="POLYGALACTURONAN_RHAMNOGALACTURONAN-BINDING PROTEIN YTCQ"/>
    <property type="match status" value="1"/>
</dbReference>
<dbReference type="AlphaFoldDB" id="A0A927CHQ7"/>
<gene>
    <name evidence="6" type="ORF">IDH45_31060</name>
</gene>